<dbReference type="GO" id="GO:0006950">
    <property type="term" value="P:response to stress"/>
    <property type="evidence" value="ECO:0007669"/>
    <property type="project" value="TreeGrafter"/>
</dbReference>
<evidence type="ECO:0000313" key="3">
    <source>
        <dbReference type="Proteomes" id="UP000192775"/>
    </source>
</evidence>
<dbReference type="AlphaFoldDB" id="A0A1X9LUT1"/>
<evidence type="ECO:0000259" key="1">
    <source>
        <dbReference type="PROSITE" id="PS50995"/>
    </source>
</evidence>
<accession>A0A1X9LUT1</accession>
<proteinExistence type="predicted"/>
<gene>
    <name evidence="2" type="ORF">B5808_11570</name>
</gene>
<dbReference type="Pfam" id="PF12802">
    <property type="entry name" value="MarR_2"/>
    <property type="match status" value="1"/>
</dbReference>
<dbReference type="InterPro" id="IPR000835">
    <property type="entry name" value="HTH_MarR-typ"/>
</dbReference>
<dbReference type="KEGG" id="cphy:B5808_11570"/>
<dbReference type="InterPro" id="IPR011991">
    <property type="entry name" value="ArsR-like_HTH"/>
</dbReference>
<dbReference type="SMART" id="SM00347">
    <property type="entry name" value="HTH_MARR"/>
    <property type="match status" value="1"/>
</dbReference>
<dbReference type="InterPro" id="IPR039422">
    <property type="entry name" value="MarR/SlyA-like"/>
</dbReference>
<reference evidence="2 3" key="1">
    <citation type="submission" date="2017-04" db="EMBL/GenBank/DDBJ databases">
        <authorList>
            <person name="Afonso C.L."/>
            <person name="Miller P.J."/>
            <person name="Scott M.A."/>
            <person name="Spackman E."/>
            <person name="Goraichik I."/>
            <person name="Dimitrov K.M."/>
            <person name="Suarez D.L."/>
            <person name="Swayne D.E."/>
        </authorList>
    </citation>
    <scope>NUCLEOTIDE SEQUENCE [LARGE SCALE GENOMIC DNA]</scope>
    <source>
        <strain evidence="3">XA(T)</strain>
    </source>
</reference>
<dbReference type="InterPro" id="IPR036390">
    <property type="entry name" value="WH_DNA-bd_sf"/>
</dbReference>
<dbReference type="PANTHER" id="PTHR33164:SF57">
    <property type="entry name" value="MARR-FAMILY TRANSCRIPTIONAL REGULATOR"/>
    <property type="match status" value="1"/>
</dbReference>
<dbReference type="PANTHER" id="PTHR33164">
    <property type="entry name" value="TRANSCRIPTIONAL REGULATOR, MARR FAMILY"/>
    <property type="match status" value="1"/>
</dbReference>
<dbReference type="CDD" id="cd00090">
    <property type="entry name" value="HTH_ARSR"/>
    <property type="match status" value="1"/>
</dbReference>
<organism evidence="2 3">
    <name type="scientific">Cnuibacter physcomitrellae</name>
    <dbReference type="NCBI Taxonomy" id="1619308"/>
    <lineage>
        <taxon>Bacteria</taxon>
        <taxon>Bacillati</taxon>
        <taxon>Actinomycetota</taxon>
        <taxon>Actinomycetes</taxon>
        <taxon>Micrococcales</taxon>
        <taxon>Microbacteriaceae</taxon>
        <taxon>Cnuibacter</taxon>
    </lineage>
</organism>
<dbReference type="GO" id="GO:0003700">
    <property type="term" value="F:DNA-binding transcription factor activity"/>
    <property type="evidence" value="ECO:0007669"/>
    <property type="project" value="InterPro"/>
</dbReference>
<evidence type="ECO:0000313" key="2">
    <source>
        <dbReference type="EMBL" id="ARJ05790.1"/>
    </source>
</evidence>
<feature type="domain" description="HTH marR-type" evidence="1">
    <location>
        <begin position="16"/>
        <end position="150"/>
    </location>
</feature>
<name>A0A1X9LUT1_9MICO</name>
<dbReference type="SUPFAM" id="SSF46785">
    <property type="entry name" value="Winged helix' DNA-binding domain"/>
    <property type="match status" value="1"/>
</dbReference>
<dbReference type="EMBL" id="CP020715">
    <property type="protein sequence ID" value="ARJ05790.1"/>
    <property type="molecule type" value="Genomic_DNA"/>
</dbReference>
<dbReference type="STRING" id="1619308.B5808_11570"/>
<dbReference type="InterPro" id="IPR036388">
    <property type="entry name" value="WH-like_DNA-bd_sf"/>
</dbReference>
<protein>
    <recommendedName>
        <fullName evidence="1">HTH marR-type domain-containing protein</fullName>
    </recommendedName>
</protein>
<dbReference type="Proteomes" id="UP000192775">
    <property type="component" value="Chromosome"/>
</dbReference>
<sequence>MTTPTLEGVTDRQRSLARVEDDMVRIVRSVRAGIVRNATAFCPEVQPSGYSVMTYIAGHHPTPPSAIVAHTGMDKSAVSRQLRILKDLGFVTSSPDPSDKRADLFSPTPEALDRLERLRVEAKAAYADVFEGWADDDLARFAELLTVFTERLEDVR</sequence>
<dbReference type="Gene3D" id="1.10.10.10">
    <property type="entry name" value="Winged helix-like DNA-binding domain superfamily/Winged helix DNA-binding domain"/>
    <property type="match status" value="1"/>
</dbReference>
<keyword evidence="3" id="KW-1185">Reference proteome</keyword>
<dbReference type="PROSITE" id="PS50995">
    <property type="entry name" value="HTH_MARR_2"/>
    <property type="match status" value="1"/>
</dbReference>